<comment type="subcellular location">
    <subcellularLocation>
        <location evidence="1">Cell membrane</location>
        <topology evidence="1">Multi-pass membrane protein</topology>
    </subcellularLocation>
</comment>
<evidence type="ECO:0000256" key="7">
    <source>
        <dbReference type="ARBA" id="ARBA00023136"/>
    </source>
</evidence>
<comment type="similarity">
    <text evidence="2">Belongs to the tellurite-resistance/dicarboxylate transporter (TDT) family.</text>
</comment>
<dbReference type="EMBL" id="QFQZ01000048">
    <property type="protein sequence ID" value="PZR33027.1"/>
    <property type="molecule type" value="Genomic_DNA"/>
</dbReference>
<keyword evidence="4" id="KW-1003">Cell membrane</keyword>
<dbReference type="PANTHER" id="PTHR31686:SF1">
    <property type="entry name" value="SULFITE EFFLUX PUMP SSU1"/>
    <property type="match status" value="1"/>
</dbReference>
<evidence type="ECO:0000256" key="6">
    <source>
        <dbReference type="ARBA" id="ARBA00022989"/>
    </source>
</evidence>
<feature type="transmembrane region" description="Helical" evidence="8">
    <location>
        <begin position="121"/>
        <end position="140"/>
    </location>
</feature>
<evidence type="ECO:0000256" key="8">
    <source>
        <dbReference type="SAM" id="Phobius"/>
    </source>
</evidence>
<organism evidence="9 10">
    <name type="scientific">Caulobacter segnis</name>
    <dbReference type="NCBI Taxonomy" id="88688"/>
    <lineage>
        <taxon>Bacteria</taxon>
        <taxon>Pseudomonadati</taxon>
        <taxon>Pseudomonadota</taxon>
        <taxon>Alphaproteobacteria</taxon>
        <taxon>Caulobacterales</taxon>
        <taxon>Caulobacteraceae</taxon>
        <taxon>Caulobacter</taxon>
    </lineage>
</organism>
<keyword evidence="5 8" id="KW-0812">Transmembrane</keyword>
<accession>A0A2W5V2S2</accession>
<evidence type="ECO:0000256" key="3">
    <source>
        <dbReference type="ARBA" id="ARBA00022448"/>
    </source>
</evidence>
<dbReference type="PANTHER" id="PTHR31686">
    <property type="match status" value="1"/>
</dbReference>
<feature type="transmembrane region" description="Helical" evidence="8">
    <location>
        <begin position="21"/>
        <end position="41"/>
    </location>
</feature>
<dbReference type="GO" id="GO:0005886">
    <property type="term" value="C:plasma membrane"/>
    <property type="evidence" value="ECO:0007669"/>
    <property type="project" value="UniProtKB-SubCell"/>
</dbReference>
<keyword evidence="7 8" id="KW-0472">Membrane</keyword>
<feature type="transmembrane region" description="Helical" evidence="8">
    <location>
        <begin position="299"/>
        <end position="318"/>
    </location>
</feature>
<feature type="transmembrane region" description="Helical" evidence="8">
    <location>
        <begin position="47"/>
        <end position="70"/>
    </location>
</feature>
<evidence type="ECO:0000256" key="2">
    <source>
        <dbReference type="ARBA" id="ARBA00008566"/>
    </source>
</evidence>
<evidence type="ECO:0000256" key="4">
    <source>
        <dbReference type="ARBA" id="ARBA00022475"/>
    </source>
</evidence>
<dbReference type="InterPro" id="IPR004695">
    <property type="entry name" value="SLAC1/Mae1/Ssu1/TehA"/>
</dbReference>
<protein>
    <submittedName>
        <fullName evidence="9">C4-dicarboxylate ABC transporter</fullName>
    </submittedName>
</protein>
<evidence type="ECO:0000313" key="10">
    <source>
        <dbReference type="Proteomes" id="UP000249393"/>
    </source>
</evidence>
<feature type="transmembrane region" description="Helical" evidence="8">
    <location>
        <begin position="265"/>
        <end position="287"/>
    </location>
</feature>
<feature type="transmembrane region" description="Helical" evidence="8">
    <location>
        <begin position="224"/>
        <end position="245"/>
    </location>
</feature>
<dbReference type="InterPro" id="IPR038665">
    <property type="entry name" value="Voltage-dep_anion_channel_sf"/>
</dbReference>
<evidence type="ECO:0000313" key="9">
    <source>
        <dbReference type="EMBL" id="PZR33027.1"/>
    </source>
</evidence>
<dbReference type="AlphaFoldDB" id="A0A2W5V2S2"/>
<feature type="transmembrane region" description="Helical" evidence="8">
    <location>
        <begin position="82"/>
        <end position="101"/>
    </location>
</feature>
<evidence type="ECO:0000256" key="1">
    <source>
        <dbReference type="ARBA" id="ARBA00004651"/>
    </source>
</evidence>
<keyword evidence="6 8" id="KW-1133">Transmembrane helix</keyword>
<evidence type="ECO:0000256" key="5">
    <source>
        <dbReference type="ARBA" id="ARBA00022692"/>
    </source>
</evidence>
<name>A0A2W5V2S2_9CAUL</name>
<feature type="transmembrane region" description="Helical" evidence="8">
    <location>
        <begin position="324"/>
        <end position="345"/>
    </location>
</feature>
<keyword evidence="3" id="KW-0813">Transport</keyword>
<feature type="transmembrane region" description="Helical" evidence="8">
    <location>
        <begin position="152"/>
        <end position="172"/>
    </location>
</feature>
<dbReference type="InterPro" id="IPR051629">
    <property type="entry name" value="Sulfite_efflux_TDT"/>
</dbReference>
<dbReference type="CDD" id="cd09318">
    <property type="entry name" value="TDT_SSU1"/>
    <property type="match status" value="1"/>
</dbReference>
<dbReference type="Proteomes" id="UP000249393">
    <property type="component" value="Unassembled WGS sequence"/>
</dbReference>
<comment type="caution">
    <text evidence="9">The sequence shown here is derived from an EMBL/GenBank/DDBJ whole genome shotgun (WGS) entry which is preliminary data.</text>
</comment>
<gene>
    <name evidence="9" type="ORF">DI526_14595</name>
</gene>
<reference evidence="9 10" key="1">
    <citation type="submission" date="2017-08" db="EMBL/GenBank/DDBJ databases">
        <title>Infants hospitalized years apart are colonized by the same room-sourced microbial strains.</title>
        <authorList>
            <person name="Brooks B."/>
            <person name="Olm M.R."/>
            <person name="Firek B.A."/>
            <person name="Baker R."/>
            <person name="Thomas B.C."/>
            <person name="Morowitz M.J."/>
            <person name="Banfield J.F."/>
        </authorList>
    </citation>
    <scope>NUCLEOTIDE SEQUENCE [LARGE SCALE GENOMIC DNA]</scope>
    <source>
        <strain evidence="9">S2_003_000_R2_4</strain>
    </source>
</reference>
<dbReference type="GO" id="GO:0000319">
    <property type="term" value="F:sulfite transmembrane transporter activity"/>
    <property type="evidence" value="ECO:0007669"/>
    <property type="project" value="TreeGrafter"/>
</dbReference>
<sequence length="375" mass="40130">MTAPRIPFATQRDVVRQFTPNWFAVTMGTGVLALALAQTPLRTLGQILWLVNIALFCLFSGLYAARWTLFPHEARKIFEHPVMSMFFGCAPMGLATIVNGFLTFGPELIGPSAIAIAETLWRIDVLLAIACGLAVPLMMFTRQEHGIERMTAVWLLPIVPAEVAAASGGLLIPHLADPTARLDVLVTSYVLWALSVPLALSILTVLVLRMALHKLPEAGMAATSWLALGPIGTGALALLLLGDAAPNVLGQADLTALAGVFRGTSLLGGLLLWGYGLWWLMMAALITMRQLRIGLPFNLGWWGYTFPLGVFTLATLKLARLLPIPALGALGQSLIAVLAAVWVIVAVRTVRGAWSGVLFHAPCLVAEQAPVPARA</sequence>
<dbReference type="Pfam" id="PF03595">
    <property type="entry name" value="SLAC1"/>
    <property type="match status" value="1"/>
</dbReference>
<proteinExistence type="inferred from homology"/>
<dbReference type="RefSeq" id="WP_304279411.1">
    <property type="nucleotide sequence ID" value="NZ_QFQZ01000048.1"/>
</dbReference>
<feature type="transmembrane region" description="Helical" evidence="8">
    <location>
        <begin position="192"/>
        <end position="212"/>
    </location>
</feature>
<dbReference type="Gene3D" id="1.50.10.150">
    <property type="entry name" value="Voltage-dependent anion channel"/>
    <property type="match status" value="1"/>
</dbReference>